<organism evidence="2 3">
    <name type="scientific">Avibacterium paragallinarum</name>
    <name type="common">Haemophilus gallinarum</name>
    <dbReference type="NCBI Taxonomy" id="728"/>
    <lineage>
        <taxon>Bacteria</taxon>
        <taxon>Pseudomonadati</taxon>
        <taxon>Pseudomonadota</taxon>
        <taxon>Gammaproteobacteria</taxon>
        <taxon>Pasteurellales</taxon>
        <taxon>Pasteurellaceae</taxon>
        <taxon>Avibacterium</taxon>
    </lineage>
</organism>
<sequence>MDMSSIFTSVKTTLDLLSGFESNAVLSERVALLKDQIEILRYAHETAQKELSEYKEKCTALENDIARYRQAEQFIFKRGAAFKKTSSGYVEAVYCPNCFTVAAGGSSSFPFQCGACKWRSMFKVSEFKGIFKSLP</sequence>
<dbReference type="AlphaFoldDB" id="A0A8B3TF94"/>
<evidence type="ECO:0000313" key="2">
    <source>
        <dbReference type="EMBL" id="RZN56068.1"/>
    </source>
</evidence>
<accession>A0A8B3TF94</accession>
<comment type="caution">
    <text evidence="2">The sequence shown here is derived from an EMBL/GenBank/DDBJ whole genome shotgun (WGS) entry which is preliminary data.</text>
</comment>
<reference evidence="2 3" key="1">
    <citation type="submission" date="2018-11" db="EMBL/GenBank/DDBJ databases">
        <title>Sequencing Av. paragallinarum serogroups.</title>
        <authorList>
            <person name="Hellmuth J.E."/>
            <person name="Boucher C.E."/>
            <person name="Cason E.D."/>
        </authorList>
    </citation>
    <scope>NUCLEOTIDE SEQUENCE [LARGE SCALE GENOMIC DNA]</scope>
    <source>
        <strain evidence="2 3">SA-3</strain>
    </source>
</reference>
<gene>
    <name evidence="2" type="ORF">EIG79_10740</name>
</gene>
<protein>
    <submittedName>
        <fullName evidence="2">Uncharacterized protein</fullName>
    </submittedName>
</protein>
<name>A0A8B3TF94_AVIPA</name>
<dbReference type="Proteomes" id="UP000294229">
    <property type="component" value="Unassembled WGS sequence"/>
</dbReference>
<proteinExistence type="predicted"/>
<dbReference type="RefSeq" id="WP_130239000.1">
    <property type="nucleotide sequence ID" value="NZ_RQXS01000074.1"/>
</dbReference>
<keyword evidence="1" id="KW-0175">Coiled coil</keyword>
<evidence type="ECO:0000256" key="1">
    <source>
        <dbReference type="SAM" id="Coils"/>
    </source>
</evidence>
<feature type="coiled-coil region" evidence="1">
    <location>
        <begin position="37"/>
        <end position="71"/>
    </location>
</feature>
<evidence type="ECO:0000313" key="3">
    <source>
        <dbReference type="Proteomes" id="UP000294229"/>
    </source>
</evidence>
<dbReference type="EMBL" id="RQXS01000074">
    <property type="protein sequence ID" value="RZN56068.1"/>
    <property type="molecule type" value="Genomic_DNA"/>
</dbReference>